<gene>
    <name evidence="14" type="ORF">FZC80_16505</name>
</gene>
<evidence type="ECO:0000256" key="12">
    <source>
        <dbReference type="SAM" id="Phobius"/>
    </source>
</evidence>
<dbReference type="EMBL" id="VTEW01000015">
    <property type="protein sequence ID" value="TYS75803.1"/>
    <property type="molecule type" value="Genomic_DNA"/>
</dbReference>
<comment type="pathway">
    <text evidence="2">Cell wall biogenesis; lipoteichoic acid biosynthesis.</text>
</comment>
<evidence type="ECO:0000313" key="15">
    <source>
        <dbReference type="Proteomes" id="UP000325054"/>
    </source>
</evidence>
<evidence type="ECO:0000256" key="2">
    <source>
        <dbReference type="ARBA" id="ARBA00004936"/>
    </source>
</evidence>
<feature type="binding site" evidence="11">
    <location>
        <position position="473"/>
    </location>
    <ligand>
        <name>Mn(2+)</name>
        <dbReference type="ChEBI" id="CHEBI:29035"/>
    </ligand>
</feature>
<evidence type="ECO:0000256" key="9">
    <source>
        <dbReference type="PIRSR" id="PIRSR005091-1"/>
    </source>
</evidence>
<feature type="binding site" evidence="11">
    <location>
        <position position="472"/>
    </location>
    <ligand>
        <name>Mn(2+)</name>
        <dbReference type="ChEBI" id="CHEBI:29035"/>
    </ligand>
</feature>
<keyword evidence="10" id="KW-0464">Manganese</keyword>
<dbReference type="GO" id="GO:0005886">
    <property type="term" value="C:plasma membrane"/>
    <property type="evidence" value="ECO:0007669"/>
    <property type="project" value="UniProtKB-SubCell"/>
</dbReference>
<evidence type="ECO:0000256" key="4">
    <source>
        <dbReference type="ARBA" id="ARBA00022475"/>
    </source>
</evidence>
<dbReference type="PANTHER" id="PTHR47371">
    <property type="entry name" value="LIPOTEICHOIC ACID SYNTHASE"/>
    <property type="match status" value="1"/>
</dbReference>
<comment type="caution">
    <text evidence="14">The sequence shown here is derived from an EMBL/GenBank/DDBJ whole genome shotgun (WGS) entry which is preliminary data.</text>
</comment>
<dbReference type="Gene3D" id="3.30.1120.170">
    <property type="match status" value="1"/>
</dbReference>
<evidence type="ECO:0000259" key="13">
    <source>
        <dbReference type="Pfam" id="PF00884"/>
    </source>
</evidence>
<feature type="transmembrane region" description="Helical" evidence="12">
    <location>
        <begin position="49"/>
        <end position="71"/>
    </location>
</feature>
<evidence type="ECO:0000256" key="11">
    <source>
        <dbReference type="PIRSR" id="PIRSR005091-3"/>
    </source>
</evidence>
<keyword evidence="6 12" id="KW-1133">Transmembrane helix</keyword>
<dbReference type="Gene3D" id="3.40.720.10">
    <property type="entry name" value="Alkaline Phosphatase, subunit A"/>
    <property type="match status" value="1"/>
</dbReference>
<evidence type="ECO:0000256" key="5">
    <source>
        <dbReference type="ARBA" id="ARBA00022692"/>
    </source>
</evidence>
<dbReference type="CDD" id="cd16015">
    <property type="entry name" value="LTA_synthase"/>
    <property type="match status" value="1"/>
</dbReference>
<keyword evidence="5 12" id="KW-0812">Transmembrane</keyword>
<sequence>MINIDLHKLEMTALLFKKKIRGTHLLLFTFIFIIKLTVLRIVLFENYNVFTTLRSELLYIFSALLIIELIFTKGKIIAYLIFDFLITAVFFSVIVYTAYFGTLPSHYDLSQLDQVGAVSDSITLLIKPQYFLFFLDFIFLIPLLLLIKKKDIHLFSLKYRSVGILLAVCLIGLVLNFSVYKNERIIDTMAAAESNGIFNYQILQYFQDAQTASTVRNFTNAEIQDIKGTVVLGDGDRYFGEAEGKNLIMIQMESLQDFILHSSIDGQEITPNLNELADQSYYYTNVFQQIGAGNTSDAEFMANTSLYPAGLQATSKAYGDREIPSLPRLLNEKGYETATFHAGEVTFWNRIEMYPALGFGRYYDREYFGDEDVVGSFGPSDDILYKGTMDVIEGYVERDENFYTHIISLTNHSPFTMPDEKIGIDLPSKLQDSFFGNYLEASHYADSALGRFIEELKEKGIWENTLFVIYGDHSGLHGKLLKKEDTALISEEIGHHYSRVDRFNVPFIIHDPSAQKGERIDQVGGQIDMMPTVANFLGLQLDDHIHFGQDLSNTETNLFGMRYYLPTGTFFNNEVLYVASAEEEKKPAAYDLETTEFIPLKEEFKKYMNRMFDLYELNDAYLNSLPQRGI</sequence>
<accession>A0A5D4TIW4</accession>
<keyword evidence="14" id="KW-0378">Hydrolase</keyword>
<comment type="subcellular location">
    <subcellularLocation>
        <location evidence="1">Cell membrane</location>
        <topology evidence="1">Multi-pass membrane protein</topology>
    </subcellularLocation>
</comment>
<dbReference type="GO" id="GO:0016787">
    <property type="term" value="F:hydrolase activity"/>
    <property type="evidence" value="ECO:0007669"/>
    <property type="project" value="UniProtKB-KW"/>
</dbReference>
<dbReference type="AlphaFoldDB" id="A0A5D4TIW4"/>
<reference evidence="14 15" key="1">
    <citation type="submission" date="2019-08" db="EMBL/GenBank/DDBJ databases">
        <title>Bacillus genomes from the desert of Cuatro Cienegas, Coahuila.</title>
        <authorList>
            <person name="Olmedo-Alvarez G."/>
        </authorList>
    </citation>
    <scope>NUCLEOTIDE SEQUENCE [LARGE SCALE GENOMIC DNA]</scope>
    <source>
        <strain evidence="14 15">CH451a_14T</strain>
    </source>
</reference>
<dbReference type="InterPro" id="IPR017850">
    <property type="entry name" value="Alkaline_phosphatase_core_sf"/>
</dbReference>
<keyword evidence="14" id="KW-0808">Transferase</keyword>
<name>A0A5D4TIW4_9BACI</name>
<proteinExistence type="inferred from homology"/>
<evidence type="ECO:0000256" key="6">
    <source>
        <dbReference type="ARBA" id="ARBA00022989"/>
    </source>
</evidence>
<dbReference type="InterPro" id="IPR012160">
    <property type="entry name" value="LtaS-like"/>
</dbReference>
<dbReference type="SUPFAM" id="SSF53649">
    <property type="entry name" value="Alkaline phosphatase-like"/>
    <property type="match status" value="1"/>
</dbReference>
<feature type="binding site" evidence="11">
    <location>
        <position position="295"/>
    </location>
    <ligand>
        <name>Mn(2+)</name>
        <dbReference type="ChEBI" id="CHEBI:29035"/>
    </ligand>
</feature>
<feature type="binding site" evidence="11">
    <location>
        <position position="253"/>
    </location>
    <ligand>
        <name>Mn(2+)</name>
        <dbReference type="ChEBI" id="CHEBI:29035"/>
    </ligand>
</feature>
<evidence type="ECO:0000313" key="14">
    <source>
        <dbReference type="EMBL" id="TYS75803.1"/>
    </source>
</evidence>
<dbReference type="PIRSF" id="PIRSF005091">
    <property type="entry name" value="Mmb_sulf_HI1246"/>
    <property type="match status" value="1"/>
</dbReference>
<dbReference type="PANTHER" id="PTHR47371:SF3">
    <property type="entry name" value="PHOSPHOGLYCEROL TRANSFERASE I"/>
    <property type="match status" value="1"/>
</dbReference>
<dbReference type="OrthoDB" id="5901192at2"/>
<evidence type="ECO:0000256" key="7">
    <source>
        <dbReference type="ARBA" id="ARBA00023136"/>
    </source>
</evidence>
<evidence type="ECO:0000256" key="1">
    <source>
        <dbReference type="ARBA" id="ARBA00004651"/>
    </source>
</evidence>
<organism evidence="14 15">
    <name type="scientific">Rossellomorea aquimaris</name>
    <dbReference type="NCBI Taxonomy" id="189382"/>
    <lineage>
        <taxon>Bacteria</taxon>
        <taxon>Bacillati</taxon>
        <taxon>Bacillota</taxon>
        <taxon>Bacilli</taxon>
        <taxon>Bacillales</taxon>
        <taxon>Bacillaceae</taxon>
        <taxon>Rossellomorea</taxon>
    </lineage>
</organism>
<comment type="similarity">
    <text evidence="3 8">Belongs to the LTA synthase family.</text>
</comment>
<evidence type="ECO:0000256" key="3">
    <source>
        <dbReference type="ARBA" id="ARBA00009983"/>
    </source>
</evidence>
<protein>
    <submittedName>
        <fullName evidence="14">Sulfatase-like hydrolase/transferase</fullName>
    </submittedName>
</protein>
<feature type="transmembrane region" description="Helical" evidence="12">
    <location>
        <begin position="78"/>
        <end position="99"/>
    </location>
</feature>
<feature type="binding site" evidence="10">
    <location>
        <position position="412"/>
    </location>
    <ligand>
        <name>substrate</name>
    </ligand>
</feature>
<dbReference type="GO" id="GO:0046872">
    <property type="term" value="F:metal ion binding"/>
    <property type="evidence" value="ECO:0007669"/>
    <property type="project" value="UniProtKB-KW"/>
</dbReference>
<evidence type="ECO:0000256" key="8">
    <source>
        <dbReference type="PIRNR" id="PIRNR005091"/>
    </source>
</evidence>
<feature type="transmembrane region" description="Helical" evidence="12">
    <location>
        <begin position="25"/>
        <end position="43"/>
    </location>
</feature>
<feature type="transmembrane region" description="Helical" evidence="12">
    <location>
        <begin position="159"/>
        <end position="180"/>
    </location>
</feature>
<keyword evidence="10" id="KW-0479">Metal-binding</keyword>
<dbReference type="Proteomes" id="UP000325054">
    <property type="component" value="Unassembled WGS sequence"/>
</dbReference>
<feature type="active site" evidence="9">
    <location>
        <position position="295"/>
    </location>
</feature>
<dbReference type="InterPro" id="IPR050448">
    <property type="entry name" value="OpgB/LTA_synthase_biosynth"/>
</dbReference>
<feature type="domain" description="Sulfatase N-terminal" evidence="13">
    <location>
        <begin position="245"/>
        <end position="538"/>
    </location>
</feature>
<dbReference type="InterPro" id="IPR000917">
    <property type="entry name" value="Sulfatase_N"/>
</dbReference>
<keyword evidence="4 8" id="KW-1003">Cell membrane</keyword>
<dbReference type="Pfam" id="PF00884">
    <property type="entry name" value="Sulfatase"/>
    <property type="match status" value="1"/>
</dbReference>
<feature type="transmembrane region" description="Helical" evidence="12">
    <location>
        <begin position="130"/>
        <end position="147"/>
    </location>
</feature>
<dbReference type="GO" id="GO:0016740">
    <property type="term" value="F:transferase activity"/>
    <property type="evidence" value="ECO:0007669"/>
    <property type="project" value="UniProtKB-KW"/>
</dbReference>
<keyword evidence="7 8" id="KW-0472">Membrane</keyword>
<evidence type="ECO:0000256" key="10">
    <source>
        <dbReference type="PIRSR" id="PIRSR005091-2"/>
    </source>
</evidence>